<evidence type="ECO:0000313" key="2">
    <source>
        <dbReference type="EMBL" id="KAL2522831.1"/>
    </source>
</evidence>
<accession>A0ABD1UCM2</accession>
<dbReference type="EMBL" id="JBFOLJ010000007">
    <property type="protein sequence ID" value="KAL2522779.1"/>
    <property type="molecule type" value="Genomic_DNA"/>
</dbReference>
<reference evidence="1" key="2">
    <citation type="submission" date="2024-07" db="EMBL/GenBank/DDBJ databases">
        <title>Two chromosome-level genome assemblies of Korean endemic species Abeliophyllum distichum and Forsythia ovata (Oleaceae).</title>
        <authorList>
            <person name="Mun J.H."/>
        </authorList>
    </citation>
    <scope>NUCLEOTIDE SEQUENCE</scope>
    <source>
        <strain evidence="1">KNKB202402200001</strain>
        <tissue evidence="1">Leaf</tissue>
    </source>
</reference>
<dbReference type="PANTHER" id="PTHR22050">
    <property type="entry name" value="RW1 PROTEIN HOMOLOG"/>
    <property type="match status" value="1"/>
</dbReference>
<sequence>MSVLDDDEVLFSTVRFGSHFSRWITVKNPSQEPVVMRLILNAAEIIDECMIPDTLWQPLSSRSSVGNKTIAPTPTGYGFSIAKNALTKASVHPYGRASLGPILFQPSNRCE</sequence>
<keyword evidence="3" id="KW-1185">Reference proteome</keyword>
<dbReference type="PANTHER" id="PTHR22050:SF0">
    <property type="entry name" value="TRANSMEMBRANE PROTEIN 131 HOMOLOG"/>
    <property type="match status" value="1"/>
</dbReference>
<protein>
    <submittedName>
        <fullName evidence="1">Uncharacterized protein</fullName>
    </submittedName>
</protein>
<name>A0ABD1UCM2_9LAMI</name>
<organism evidence="1 3">
    <name type="scientific">Forsythia ovata</name>
    <dbReference type="NCBI Taxonomy" id="205694"/>
    <lineage>
        <taxon>Eukaryota</taxon>
        <taxon>Viridiplantae</taxon>
        <taxon>Streptophyta</taxon>
        <taxon>Embryophyta</taxon>
        <taxon>Tracheophyta</taxon>
        <taxon>Spermatophyta</taxon>
        <taxon>Magnoliopsida</taxon>
        <taxon>eudicotyledons</taxon>
        <taxon>Gunneridae</taxon>
        <taxon>Pentapetalae</taxon>
        <taxon>asterids</taxon>
        <taxon>lamiids</taxon>
        <taxon>Lamiales</taxon>
        <taxon>Oleaceae</taxon>
        <taxon>Forsythieae</taxon>
        <taxon>Forsythia</taxon>
    </lineage>
</organism>
<reference evidence="3" key="1">
    <citation type="submission" date="2024-07" db="EMBL/GenBank/DDBJ databases">
        <title>Two chromosome-level genome assemblies of Korean endemic species Abeliophyllum distichum and Forsythia ovata (Oleaceae).</title>
        <authorList>
            <person name="Jang H."/>
        </authorList>
    </citation>
    <scope>NUCLEOTIDE SEQUENCE [LARGE SCALE GENOMIC DNA]</scope>
</reference>
<dbReference type="EMBL" id="JBFOLJ010000007">
    <property type="protein sequence ID" value="KAL2522831.1"/>
    <property type="molecule type" value="Genomic_DNA"/>
</dbReference>
<proteinExistence type="predicted"/>
<evidence type="ECO:0000313" key="1">
    <source>
        <dbReference type="EMBL" id="KAL2522779.1"/>
    </source>
</evidence>
<comment type="caution">
    <text evidence="1">The sequence shown here is derived from an EMBL/GenBank/DDBJ whole genome shotgun (WGS) entry which is preliminary data.</text>
</comment>
<gene>
    <name evidence="1" type="ORF">Fot_26702</name>
    <name evidence="2" type="ORF">Fot_26754</name>
</gene>
<dbReference type="AlphaFoldDB" id="A0ABD1UCM2"/>
<dbReference type="InterPro" id="IPR039877">
    <property type="entry name" value="TMEM131-like"/>
</dbReference>
<dbReference type="Proteomes" id="UP001604277">
    <property type="component" value="Unassembled WGS sequence"/>
</dbReference>
<evidence type="ECO:0000313" key="3">
    <source>
        <dbReference type="Proteomes" id="UP001604277"/>
    </source>
</evidence>